<dbReference type="InterPro" id="IPR032394">
    <property type="entry name" value="Anoct_dimer"/>
</dbReference>
<dbReference type="Proteomes" id="UP001231518">
    <property type="component" value="Chromosome 28"/>
</dbReference>
<evidence type="ECO:0000259" key="1">
    <source>
        <dbReference type="Pfam" id="PF16178"/>
    </source>
</evidence>
<evidence type="ECO:0000313" key="2">
    <source>
        <dbReference type="EMBL" id="KAJ8707663.1"/>
    </source>
</evidence>
<keyword evidence="3" id="KW-1185">Reference proteome</keyword>
<accession>A0AAD7Y9I3</accession>
<evidence type="ECO:0000313" key="3">
    <source>
        <dbReference type="Proteomes" id="UP001231518"/>
    </source>
</evidence>
<reference evidence="2" key="1">
    <citation type="submission" date="2023-03" db="EMBL/GenBank/DDBJ databases">
        <title>Chromosome-level genomes of two armyworms, Mythimna separata and Mythimna loreyi, provide insights into the biosynthesis and reception of sex pheromones.</title>
        <authorList>
            <person name="Zhao H."/>
        </authorList>
    </citation>
    <scope>NUCLEOTIDE SEQUENCE</scope>
    <source>
        <strain evidence="2">BeijingLab</strain>
        <tissue evidence="2">Pupa</tissue>
    </source>
</reference>
<dbReference type="EMBL" id="JARGEI010000027">
    <property type="protein sequence ID" value="KAJ8707663.1"/>
    <property type="molecule type" value="Genomic_DNA"/>
</dbReference>
<dbReference type="Pfam" id="PF16178">
    <property type="entry name" value="Anoct_dimer"/>
    <property type="match status" value="1"/>
</dbReference>
<name>A0AAD7Y9I3_MYTSE</name>
<feature type="domain" description="Anoctamin dimerisation" evidence="1">
    <location>
        <begin position="23"/>
        <end position="156"/>
    </location>
</feature>
<proteinExistence type="predicted"/>
<organism evidence="2 3">
    <name type="scientific">Mythimna separata</name>
    <name type="common">Oriental armyworm</name>
    <name type="synonym">Pseudaletia separata</name>
    <dbReference type="NCBI Taxonomy" id="271217"/>
    <lineage>
        <taxon>Eukaryota</taxon>
        <taxon>Metazoa</taxon>
        <taxon>Ecdysozoa</taxon>
        <taxon>Arthropoda</taxon>
        <taxon>Hexapoda</taxon>
        <taxon>Insecta</taxon>
        <taxon>Pterygota</taxon>
        <taxon>Neoptera</taxon>
        <taxon>Endopterygota</taxon>
        <taxon>Lepidoptera</taxon>
        <taxon>Glossata</taxon>
        <taxon>Ditrysia</taxon>
        <taxon>Noctuoidea</taxon>
        <taxon>Noctuidae</taxon>
        <taxon>Noctuinae</taxon>
        <taxon>Hadenini</taxon>
        <taxon>Mythimna</taxon>
    </lineage>
</organism>
<comment type="caution">
    <text evidence="2">The sequence shown here is derived from an EMBL/GenBank/DDBJ whole genome shotgun (WGS) entry which is preliminary data.</text>
</comment>
<gene>
    <name evidence="2" type="ORF">PYW07_011340</name>
</gene>
<dbReference type="GO" id="GO:0046983">
    <property type="term" value="F:protein dimerization activity"/>
    <property type="evidence" value="ECO:0007669"/>
    <property type="project" value="InterPro"/>
</dbReference>
<dbReference type="AlphaFoldDB" id="A0AAD7Y9I3"/>
<protein>
    <recommendedName>
        <fullName evidence="1">Anoctamin dimerisation domain-containing protein</fullName>
    </recommendedName>
</protein>
<sequence length="174" mass="21184">MSYKERPSITNLLFQGLEPESLMFRDGRRRIDMVLAYQEEDYGVMTENEARKREQRRVFQKYLRKEGLELELEDKINSFDENTWFLKIHLPWKTEMRLAEVNGMKLHTRRFIAVSNDGTKKETKRRWWSICRRWLTEFYEYDHSKILPEPSFYKSYDEAEEVLVASSNREIIIN</sequence>